<dbReference type="NCBIfam" id="NF001377">
    <property type="entry name" value="PRK00278.2-4"/>
    <property type="match status" value="1"/>
</dbReference>
<feature type="domain" description="Indole-3-glycerol phosphate synthase" evidence="9">
    <location>
        <begin position="4"/>
        <end position="254"/>
    </location>
</feature>
<evidence type="ECO:0000256" key="6">
    <source>
        <dbReference type="ARBA" id="ARBA00022822"/>
    </source>
</evidence>
<keyword evidence="4" id="KW-0028">Amino-acid biosynthesis</keyword>
<proteinExistence type="predicted"/>
<evidence type="ECO:0000256" key="3">
    <source>
        <dbReference type="ARBA" id="ARBA00012362"/>
    </source>
</evidence>
<dbReference type="EMBL" id="FXAW01000008">
    <property type="protein sequence ID" value="SMG48398.1"/>
    <property type="molecule type" value="Genomic_DNA"/>
</dbReference>
<keyword evidence="11" id="KW-1185">Reference proteome</keyword>
<keyword evidence="8" id="KW-0456">Lyase</keyword>
<accession>A0A1X7L3F5</accession>
<dbReference type="FunFam" id="3.20.20.70:FF:000024">
    <property type="entry name" value="Indole-3-glycerol phosphate synthase"/>
    <property type="match status" value="1"/>
</dbReference>
<comment type="pathway">
    <text evidence="2">Amino-acid biosynthesis; L-tryptophan biosynthesis; L-tryptophan from chorismate: step 4/5.</text>
</comment>
<dbReference type="AlphaFoldDB" id="A0A1X7L3F5"/>
<protein>
    <recommendedName>
        <fullName evidence="3">indole-3-glycerol-phosphate synthase</fullName>
        <ecNumber evidence="3">4.1.1.48</ecNumber>
    </recommendedName>
</protein>
<evidence type="ECO:0000256" key="1">
    <source>
        <dbReference type="ARBA" id="ARBA00001633"/>
    </source>
</evidence>
<dbReference type="GO" id="GO:0000162">
    <property type="term" value="P:L-tryptophan biosynthetic process"/>
    <property type="evidence" value="ECO:0007669"/>
    <property type="project" value="UniProtKB-UniPathway"/>
</dbReference>
<evidence type="ECO:0000256" key="4">
    <source>
        <dbReference type="ARBA" id="ARBA00022605"/>
    </source>
</evidence>
<dbReference type="UniPathway" id="UPA00035">
    <property type="reaction ID" value="UER00043"/>
</dbReference>
<dbReference type="CDD" id="cd00331">
    <property type="entry name" value="IGPS"/>
    <property type="match status" value="1"/>
</dbReference>
<dbReference type="RefSeq" id="WP_085518595.1">
    <property type="nucleotide sequence ID" value="NZ_FXAW01000008.1"/>
</dbReference>
<dbReference type="OrthoDB" id="9804217at2"/>
<evidence type="ECO:0000256" key="5">
    <source>
        <dbReference type="ARBA" id="ARBA00022793"/>
    </source>
</evidence>
<dbReference type="InterPro" id="IPR045186">
    <property type="entry name" value="Indole-3-glycerol_P_synth"/>
</dbReference>
<evidence type="ECO:0000256" key="7">
    <source>
        <dbReference type="ARBA" id="ARBA00023141"/>
    </source>
</evidence>
<name>A0A1X7L3F5_9BACT</name>
<dbReference type="InterPro" id="IPR013785">
    <property type="entry name" value="Aldolase_TIM"/>
</dbReference>
<organism evidence="10 11">
    <name type="scientific">Marivirga sericea</name>
    <dbReference type="NCBI Taxonomy" id="1028"/>
    <lineage>
        <taxon>Bacteria</taxon>
        <taxon>Pseudomonadati</taxon>
        <taxon>Bacteroidota</taxon>
        <taxon>Cytophagia</taxon>
        <taxon>Cytophagales</taxon>
        <taxon>Marivirgaceae</taxon>
        <taxon>Marivirga</taxon>
    </lineage>
</organism>
<dbReference type="Proteomes" id="UP000193804">
    <property type="component" value="Unassembled WGS sequence"/>
</dbReference>
<dbReference type="PANTHER" id="PTHR22854">
    <property type="entry name" value="TRYPTOPHAN BIOSYNTHESIS PROTEIN"/>
    <property type="match status" value="1"/>
</dbReference>
<dbReference type="STRING" id="1028.SAMN05661096_03460"/>
<sequence length="271" mass="30027">MNILQQIAEYKKAEVAERQKLFPVEFLKQKLYYKSKPVSLKSYITDASKTGIIAEIKRKSPSEGSINQHISVEEVSIGYMQSGASALSVLTDEPSFGGSLKDLEIARKFNYCPILRKDFMLDPYQVYEAKAHGADAILLIAAMIDRTLCQDLAALAHELGMEVLLEVHSQEELDSHLGNYADLVGINSRDLKSFETDLNLLASLVDQVPEGIVKVAESGLKTPEDVVKMKEIGFQGFLIGTTFMKSSQPAKACQRFSQQIKSALASKEFVK</sequence>
<dbReference type="SUPFAM" id="SSF51366">
    <property type="entry name" value="Ribulose-phoshate binding barrel"/>
    <property type="match status" value="1"/>
</dbReference>
<dbReference type="InterPro" id="IPR001468">
    <property type="entry name" value="Indole-3-GlycerolPSynthase_CS"/>
</dbReference>
<evidence type="ECO:0000259" key="9">
    <source>
        <dbReference type="Pfam" id="PF00218"/>
    </source>
</evidence>
<dbReference type="GO" id="GO:0004640">
    <property type="term" value="F:phosphoribosylanthranilate isomerase activity"/>
    <property type="evidence" value="ECO:0007669"/>
    <property type="project" value="TreeGrafter"/>
</dbReference>
<dbReference type="Pfam" id="PF00218">
    <property type="entry name" value="IGPS"/>
    <property type="match status" value="1"/>
</dbReference>
<evidence type="ECO:0000313" key="11">
    <source>
        <dbReference type="Proteomes" id="UP000193804"/>
    </source>
</evidence>
<keyword evidence="6" id="KW-0822">Tryptophan biosynthesis</keyword>
<keyword evidence="7" id="KW-0057">Aromatic amino acid biosynthesis</keyword>
<evidence type="ECO:0000313" key="10">
    <source>
        <dbReference type="EMBL" id="SMG48398.1"/>
    </source>
</evidence>
<dbReference type="InterPro" id="IPR011060">
    <property type="entry name" value="RibuloseP-bd_barrel"/>
</dbReference>
<dbReference type="PROSITE" id="PS00614">
    <property type="entry name" value="IGPS"/>
    <property type="match status" value="1"/>
</dbReference>
<reference evidence="11" key="1">
    <citation type="submission" date="2017-04" db="EMBL/GenBank/DDBJ databases">
        <authorList>
            <person name="Varghese N."/>
            <person name="Submissions S."/>
        </authorList>
    </citation>
    <scope>NUCLEOTIDE SEQUENCE [LARGE SCALE GENOMIC DNA]</scope>
    <source>
        <strain evidence="11">DSM 4125</strain>
    </source>
</reference>
<keyword evidence="5" id="KW-0210">Decarboxylase</keyword>
<dbReference type="PANTHER" id="PTHR22854:SF2">
    <property type="entry name" value="INDOLE-3-GLYCEROL-PHOSPHATE SYNTHASE"/>
    <property type="match status" value="1"/>
</dbReference>
<dbReference type="EC" id="4.1.1.48" evidence="3"/>
<dbReference type="GO" id="GO:0004425">
    <property type="term" value="F:indole-3-glycerol-phosphate synthase activity"/>
    <property type="evidence" value="ECO:0007669"/>
    <property type="project" value="UniProtKB-EC"/>
</dbReference>
<dbReference type="InterPro" id="IPR013798">
    <property type="entry name" value="Indole-3-glycerol_P_synth_dom"/>
</dbReference>
<evidence type="ECO:0000256" key="2">
    <source>
        <dbReference type="ARBA" id="ARBA00004696"/>
    </source>
</evidence>
<dbReference type="Gene3D" id="3.20.20.70">
    <property type="entry name" value="Aldolase class I"/>
    <property type="match status" value="1"/>
</dbReference>
<comment type="catalytic activity">
    <reaction evidence="1">
        <text>1-(2-carboxyphenylamino)-1-deoxy-D-ribulose 5-phosphate + H(+) = (1S,2R)-1-C-(indol-3-yl)glycerol 3-phosphate + CO2 + H2O</text>
        <dbReference type="Rhea" id="RHEA:23476"/>
        <dbReference type="ChEBI" id="CHEBI:15377"/>
        <dbReference type="ChEBI" id="CHEBI:15378"/>
        <dbReference type="ChEBI" id="CHEBI:16526"/>
        <dbReference type="ChEBI" id="CHEBI:58613"/>
        <dbReference type="ChEBI" id="CHEBI:58866"/>
        <dbReference type="EC" id="4.1.1.48"/>
    </reaction>
</comment>
<gene>
    <name evidence="10" type="ORF">SAMN05661096_03460</name>
</gene>
<evidence type="ECO:0000256" key="8">
    <source>
        <dbReference type="ARBA" id="ARBA00023239"/>
    </source>
</evidence>